<feature type="transmembrane region" description="Helical" evidence="5">
    <location>
        <begin position="139"/>
        <end position="163"/>
    </location>
</feature>
<feature type="transmembrane region" description="Helical" evidence="5">
    <location>
        <begin position="257"/>
        <end position="278"/>
    </location>
</feature>
<dbReference type="PROSITE" id="PS50928">
    <property type="entry name" value="ABC_TM1"/>
    <property type="match status" value="1"/>
</dbReference>
<dbReference type="InterPro" id="IPR035906">
    <property type="entry name" value="MetI-like_sf"/>
</dbReference>
<keyword evidence="3 5" id="KW-1133">Transmembrane helix</keyword>
<organism evidence="7 8">
    <name type="scientific">Streptacidiphilus cavernicola</name>
    <dbReference type="NCBI Taxonomy" id="3342716"/>
    <lineage>
        <taxon>Bacteria</taxon>
        <taxon>Bacillati</taxon>
        <taxon>Actinomycetota</taxon>
        <taxon>Actinomycetes</taxon>
        <taxon>Kitasatosporales</taxon>
        <taxon>Streptomycetaceae</taxon>
        <taxon>Streptacidiphilus</taxon>
    </lineage>
</organism>
<keyword evidence="2 5" id="KW-0812">Transmembrane</keyword>
<sequence>MTTILRRLGFYVLAAFAAVTLNFFLPRMLPGNALQALLAKMQTTTITPQQLQALADQYGLNSKQSTFSQYMTYLGHLFQGDLGHSTSKSVAVTQILSKDLPWTIGLVGSATIVAFVIGTLLGIVVGWRRSGLLDALLPAATFFQAVPYFILASLLLITGGFYWKLFPYANGYDTGRNSNLTQGWNGPFVTSVVEHGVLPAATVALASIAGWIIGMRNMMITTMDEDYVLVAAAKGLPRWKVIAVAARNAILPTISNFALSISLVVTGSIVTEIVFSYPGIGYQVYLAVLDADYPLMQGILLVVTFTVLGANLLADIAYVILDPRARKEA</sequence>
<dbReference type="Pfam" id="PF00528">
    <property type="entry name" value="BPD_transp_1"/>
    <property type="match status" value="1"/>
</dbReference>
<feature type="transmembrane region" description="Helical" evidence="5">
    <location>
        <begin position="102"/>
        <end position="127"/>
    </location>
</feature>
<dbReference type="RefSeq" id="WP_030250257.1">
    <property type="nucleotide sequence ID" value="NZ_JBHEZZ010000001.1"/>
</dbReference>
<evidence type="ECO:0000256" key="5">
    <source>
        <dbReference type="RuleBase" id="RU363032"/>
    </source>
</evidence>
<dbReference type="PANTHER" id="PTHR43376">
    <property type="entry name" value="OLIGOPEPTIDE TRANSPORT SYSTEM PERMEASE PROTEIN"/>
    <property type="match status" value="1"/>
</dbReference>
<dbReference type="Gene3D" id="1.10.3720.10">
    <property type="entry name" value="MetI-like"/>
    <property type="match status" value="1"/>
</dbReference>
<accession>A0ABV6UEH3</accession>
<keyword evidence="5" id="KW-0813">Transport</keyword>
<dbReference type="Proteomes" id="UP001592528">
    <property type="component" value="Unassembled WGS sequence"/>
</dbReference>
<dbReference type="SUPFAM" id="SSF161098">
    <property type="entry name" value="MetI-like"/>
    <property type="match status" value="1"/>
</dbReference>
<name>A0ABV6UEH3_9ACTN</name>
<gene>
    <name evidence="7" type="ORF">ACEZDJ_00945</name>
</gene>
<keyword evidence="8" id="KW-1185">Reference proteome</keyword>
<evidence type="ECO:0000256" key="3">
    <source>
        <dbReference type="ARBA" id="ARBA00022989"/>
    </source>
</evidence>
<comment type="caution">
    <text evidence="7">The sequence shown here is derived from an EMBL/GenBank/DDBJ whole genome shotgun (WGS) entry which is preliminary data.</text>
</comment>
<evidence type="ECO:0000313" key="8">
    <source>
        <dbReference type="Proteomes" id="UP001592528"/>
    </source>
</evidence>
<evidence type="ECO:0000259" key="6">
    <source>
        <dbReference type="PROSITE" id="PS50928"/>
    </source>
</evidence>
<feature type="transmembrane region" description="Helical" evidence="5">
    <location>
        <begin position="196"/>
        <end position="214"/>
    </location>
</feature>
<feature type="domain" description="ABC transmembrane type-1" evidence="6">
    <location>
        <begin position="100"/>
        <end position="314"/>
    </location>
</feature>
<comment type="subcellular location">
    <subcellularLocation>
        <location evidence="5">Cell membrane</location>
        <topology evidence="5">Multi-pass membrane protein</topology>
    </subcellularLocation>
    <subcellularLocation>
        <location evidence="1">Membrane</location>
        <topology evidence="1">Multi-pass membrane protein</topology>
    </subcellularLocation>
</comment>
<feature type="transmembrane region" description="Helical" evidence="5">
    <location>
        <begin position="298"/>
        <end position="321"/>
    </location>
</feature>
<dbReference type="InterPro" id="IPR000515">
    <property type="entry name" value="MetI-like"/>
</dbReference>
<evidence type="ECO:0000256" key="2">
    <source>
        <dbReference type="ARBA" id="ARBA00022692"/>
    </source>
</evidence>
<evidence type="ECO:0000256" key="1">
    <source>
        <dbReference type="ARBA" id="ARBA00004141"/>
    </source>
</evidence>
<reference evidence="7 8" key="1">
    <citation type="submission" date="2024-09" db="EMBL/GenBank/DDBJ databases">
        <authorList>
            <person name="Lee S.D."/>
        </authorList>
    </citation>
    <scope>NUCLEOTIDE SEQUENCE [LARGE SCALE GENOMIC DNA]</scope>
    <source>
        <strain evidence="7 8">N1-5</strain>
    </source>
</reference>
<dbReference type="EMBL" id="JBHEZZ010000001">
    <property type="protein sequence ID" value="MFC1399858.1"/>
    <property type="molecule type" value="Genomic_DNA"/>
</dbReference>
<dbReference type="PANTHER" id="PTHR43376:SF1">
    <property type="entry name" value="OLIGOPEPTIDE TRANSPORT SYSTEM PERMEASE PROTEIN"/>
    <property type="match status" value="1"/>
</dbReference>
<proteinExistence type="inferred from homology"/>
<protein>
    <submittedName>
        <fullName evidence="7">ABC transporter permease</fullName>
    </submittedName>
</protein>
<evidence type="ECO:0000256" key="4">
    <source>
        <dbReference type="ARBA" id="ARBA00023136"/>
    </source>
</evidence>
<dbReference type="CDD" id="cd06261">
    <property type="entry name" value="TM_PBP2"/>
    <property type="match status" value="1"/>
</dbReference>
<feature type="transmembrane region" description="Helical" evidence="5">
    <location>
        <begin position="7"/>
        <end position="25"/>
    </location>
</feature>
<keyword evidence="4 5" id="KW-0472">Membrane</keyword>
<evidence type="ECO:0000313" key="7">
    <source>
        <dbReference type="EMBL" id="MFC1399858.1"/>
    </source>
</evidence>
<comment type="similarity">
    <text evidence="5">Belongs to the binding-protein-dependent transport system permease family.</text>
</comment>